<sequence length="115" mass="12165">MKTLVSWLLGFAFVFGLLGTLSVGRLIPDPTQQTMASVTMVLVSLVAGSLLARREPIKSFLTSRPVLWFLFLFNVTSGVLVYLLVGGVQGLMTAIGLGVVGLGAGSGLVLRRRTA</sequence>
<keyword evidence="1" id="KW-1133">Transmembrane helix</keyword>
<evidence type="ECO:0000313" key="2">
    <source>
        <dbReference type="EMBL" id="REH28597.1"/>
    </source>
</evidence>
<keyword evidence="3" id="KW-1185">Reference proteome</keyword>
<dbReference type="EMBL" id="QUNO01000026">
    <property type="protein sequence ID" value="REH28597.1"/>
    <property type="molecule type" value="Genomic_DNA"/>
</dbReference>
<gene>
    <name evidence="2" type="ORF">BCF44_12639</name>
</gene>
<keyword evidence="1" id="KW-0812">Transmembrane</keyword>
<evidence type="ECO:0000256" key="1">
    <source>
        <dbReference type="SAM" id="Phobius"/>
    </source>
</evidence>
<dbReference type="Proteomes" id="UP000256269">
    <property type="component" value="Unassembled WGS sequence"/>
</dbReference>
<reference evidence="2 3" key="1">
    <citation type="submission" date="2018-08" db="EMBL/GenBank/DDBJ databases">
        <title>Genomic Encyclopedia of Archaeal and Bacterial Type Strains, Phase II (KMG-II): from individual species to whole genera.</title>
        <authorList>
            <person name="Goeker M."/>
        </authorList>
    </citation>
    <scope>NUCLEOTIDE SEQUENCE [LARGE SCALE GENOMIC DNA]</scope>
    <source>
        <strain evidence="2 3">DSM 45791</strain>
    </source>
</reference>
<protein>
    <submittedName>
        <fullName evidence="2">Uncharacterized protein</fullName>
    </submittedName>
</protein>
<feature type="transmembrane region" description="Helical" evidence="1">
    <location>
        <begin position="65"/>
        <end position="85"/>
    </location>
</feature>
<proteinExistence type="predicted"/>
<name>A0A3E0GWB6_9PSEU</name>
<dbReference type="AlphaFoldDB" id="A0A3E0GWB6"/>
<keyword evidence="1" id="KW-0472">Membrane</keyword>
<evidence type="ECO:0000313" key="3">
    <source>
        <dbReference type="Proteomes" id="UP000256269"/>
    </source>
</evidence>
<accession>A0A3E0GWB6</accession>
<dbReference type="RefSeq" id="WP_211353585.1">
    <property type="nucleotide sequence ID" value="NZ_CP144375.1"/>
</dbReference>
<feature type="transmembrane region" description="Helical" evidence="1">
    <location>
        <begin position="91"/>
        <end position="110"/>
    </location>
</feature>
<comment type="caution">
    <text evidence="2">The sequence shown here is derived from an EMBL/GenBank/DDBJ whole genome shotgun (WGS) entry which is preliminary data.</text>
</comment>
<feature type="transmembrane region" description="Helical" evidence="1">
    <location>
        <begin position="34"/>
        <end position="53"/>
    </location>
</feature>
<organism evidence="2 3">
    <name type="scientific">Kutzneria buriramensis</name>
    <dbReference type="NCBI Taxonomy" id="1045776"/>
    <lineage>
        <taxon>Bacteria</taxon>
        <taxon>Bacillati</taxon>
        <taxon>Actinomycetota</taxon>
        <taxon>Actinomycetes</taxon>
        <taxon>Pseudonocardiales</taxon>
        <taxon>Pseudonocardiaceae</taxon>
        <taxon>Kutzneria</taxon>
    </lineage>
</organism>